<protein>
    <recommendedName>
        <fullName evidence="3">DUF1302 domain-containing protein</fullName>
    </recommendedName>
</protein>
<dbReference type="AlphaFoldDB" id="A0A350P9B1"/>
<dbReference type="Proteomes" id="UP000263517">
    <property type="component" value="Unassembled WGS sequence"/>
</dbReference>
<dbReference type="EMBL" id="DNAN01000675">
    <property type="protein sequence ID" value="HAW77878.1"/>
    <property type="molecule type" value="Genomic_DNA"/>
</dbReference>
<dbReference type="Pfam" id="PF06980">
    <property type="entry name" value="DUF1302"/>
    <property type="match status" value="1"/>
</dbReference>
<organism evidence="1 2">
    <name type="scientific">Alteromonas australica</name>
    <dbReference type="NCBI Taxonomy" id="589873"/>
    <lineage>
        <taxon>Bacteria</taxon>
        <taxon>Pseudomonadati</taxon>
        <taxon>Pseudomonadota</taxon>
        <taxon>Gammaproteobacteria</taxon>
        <taxon>Alteromonadales</taxon>
        <taxon>Alteromonadaceae</taxon>
        <taxon>Alteromonas/Salinimonas group</taxon>
        <taxon>Alteromonas</taxon>
    </lineage>
</organism>
<dbReference type="SUPFAM" id="SSF56935">
    <property type="entry name" value="Porins"/>
    <property type="match status" value="1"/>
</dbReference>
<gene>
    <name evidence="1" type="ORF">DCW74_19350</name>
</gene>
<accession>A0A350P9B1</accession>
<evidence type="ECO:0000313" key="1">
    <source>
        <dbReference type="EMBL" id="HAW77878.1"/>
    </source>
</evidence>
<evidence type="ECO:0000313" key="2">
    <source>
        <dbReference type="Proteomes" id="UP000263517"/>
    </source>
</evidence>
<evidence type="ECO:0008006" key="3">
    <source>
        <dbReference type="Google" id="ProtNLM"/>
    </source>
</evidence>
<name>A0A350P9B1_9ALTE</name>
<dbReference type="InterPro" id="IPR010727">
    <property type="entry name" value="DUF1302"/>
</dbReference>
<dbReference type="RefSeq" id="WP_272965382.1">
    <property type="nucleotide sequence ID" value="NZ_CALBIY010000007.1"/>
</dbReference>
<sequence length="452" mass="50269">MIRYRRSTLLQHLGSPLFRAFLAVVVLPPGKAFSQDIEYRGTLSSRVAVETRDGNMQLGEVKFEPELAGTLTPNISFRILGRLRGDTQDQIEPGDPGAQSAARSDWNRRAFIVDNLDAELREAYADIYAGDWFFRLGKQQVVWGQADGLRVLDQVNPLSFREFTLGNFEDRRIPLWMANLERSFRSVTVQFLWIPDHTYNEVPSTGTFRPTSPLLVPSPPTDFSGPIQAVQGNRPNRLITDDDYGIRLTGFSHGWDWSLNGLYSYSDAPVISQQLADDGTLFIAPRYERSLLIGGSASNAFGKFTLRAELGYATNRYVLINDPTDEDGVAKSSELSSVIGLDYQVNADTLFSSQLFLSVLPDNPNGAIRDQATGTLTLLARRELRNDTIRVEGLLIQDLNQGDGVLQVSANYELTSSVTLSAGVDVFYGTTNGIYGQFDQTDRITLGFEYGF</sequence>
<reference evidence="1 2" key="1">
    <citation type="journal article" date="2018" name="Nat. Biotechnol.">
        <title>A standardized bacterial taxonomy based on genome phylogeny substantially revises the tree of life.</title>
        <authorList>
            <person name="Parks D.H."/>
            <person name="Chuvochina M."/>
            <person name="Waite D.W."/>
            <person name="Rinke C."/>
            <person name="Skarshewski A."/>
            <person name="Chaumeil P.A."/>
            <person name="Hugenholtz P."/>
        </authorList>
    </citation>
    <scope>NUCLEOTIDE SEQUENCE [LARGE SCALE GENOMIC DNA]</scope>
    <source>
        <strain evidence="1">UBA11978</strain>
    </source>
</reference>
<comment type="caution">
    <text evidence="1">The sequence shown here is derived from an EMBL/GenBank/DDBJ whole genome shotgun (WGS) entry which is preliminary data.</text>
</comment>
<proteinExistence type="predicted"/>